<gene>
    <name evidence="1" type="ORF">AW10_00060</name>
</gene>
<dbReference type="AlphaFoldDB" id="A0A011QWT7"/>
<evidence type="ECO:0008006" key="3">
    <source>
        <dbReference type="Google" id="ProtNLM"/>
    </source>
</evidence>
<organism evidence="1 2">
    <name type="scientific">Candidatus Accumulibacter appositus</name>
    <dbReference type="NCBI Taxonomy" id="1454003"/>
    <lineage>
        <taxon>Bacteria</taxon>
        <taxon>Pseudomonadati</taxon>
        <taxon>Pseudomonadota</taxon>
        <taxon>Betaproteobacteria</taxon>
        <taxon>Candidatus Accumulibacter</taxon>
    </lineage>
</organism>
<name>A0A011QWT7_9PROT</name>
<comment type="caution">
    <text evidence="1">The sequence shown here is derived from an EMBL/GenBank/DDBJ whole genome shotgun (WGS) entry which is preliminary data.</text>
</comment>
<evidence type="ECO:0000313" key="1">
    <source>
        <dbReference type="EMBL" id="EXI83324.1"/>
    </source>
</evidence>
<dbReference type="STRING" id="1454003.AW10_00060"/>
<accession>A0A011QWT7</accession>
<reference evidence="1 2" key="1">
    <citation type="submission" date="2014-02" db="EMBL/GenBank/DDBJ databases">
        <title>Expanding our view of genomic diversity in Candidatus Accumulibacter clades.</title>
        <authorList>
            <person name="Skennerton C.T."/>
            <person name="Barr J.J."/>
            <person name="Slater F.R."/>
            <person name="Bond P.L."/>
            <person name="Tyson G.W."/>
        </authorList>
    </citation>
    <scope>NUCLEOTIDE SEQUENCE [LARGE SCALE GENOMIC DNA]</scope>
    <source>
        <strain evidence="2">BA-92</strain>
    </source>
</reference>
<dbReference type="PATRIC" id="fig|1454003.3.peg.63"/>
<dbReference type="Gene3D" id="3.30.1390.10">
    <property type="match status" value="1"/>
</dbReference>
<evidence type="ECO:0000313" key="2">
    <source>
        <dbReference type="Proteomes" id="UP000021816"/>
    </source>
</evidence>
<proteinExistence type="predicted"/>
<dbReference type="Proteomes" id="UP000021816">
    <property type="component" value="Unassembled WGS sequence"/>
</dbReference>
<dbReference type="EMBL" id="JEMX01000002">
    <property type="protein sequence ID" value="EXI83324.1"/>
    <property type="molecule type" value="Genomic_DNA"/>
</dbReference>
<protein>
    <recommendedName>
        <fullName evidence="3">50S ribosomal protein L7/L12</fullName>
    </recommendedName>
</protein>
<dbReference type="InterPro" id="IPR014719">
    <property type="entry name" value="Ribosomal_bL12_C/ClpS-like"/>
</dbReference>
<sequence length="58" mass="5979">MSAAATRGSKIDAIRSLRVARGADLKGAKEIVEEYLERSAQVKSRMATASKGGAGSGI</sequence>